<dbReference type="InterPro" id="IPR024079">
    <property type="entry name" value="MetalloPept_cat_dom_sf"/>
</dbReference>
<organism evidence="8 9">
    <name type="scientific">Lentilactobacillus raoultii</name>
    <dbReference type="NCBI Taxonomy" id="1987503"/>
    <lineage>
        <taxon>Bacteria</taxon>
        <taxon>Bacillati</taxon>
        <taxon>Bacillota</taxon>
        <taxon>Bacilli</taxon>
        <taxon>Lactobacillales</taxon>
        <taxon>Lactobacillaceae</taxon>
        <taxon>Lentilactobacillus</taxon>
    </lineage>
</organism>
<evidence type="ECO:0000256" key="1">
    <source>
        <dbReference type="ARBA" id="ARBA00022670"/>
    </source>
</evidence>
<dbReference type="EC" id="3.4.24.-" evidence="8"/>
<keyword evidence="4" id="KW-0862">Zinc</keyword>
<evidence type="ECO:0000256" key="3">
    <source>
        <dbReference type="ARBA" id="ARBA00022801"/>
    </source>
</evidence>
<evidence type="ECO:0000256" key="4">
    <source>
        <dbReference type="ARBA" id="ARBA00022833"/>
    </source>
</evidence>
<feature type="chain" id="PRO_5045103923" evidence="6">
    <location>
        <begin position="25"/>
        <end position="458"/>
    </location>
</feature>
<keyword evidence="9" id="KW-1185">Reference proteome</keyword>
<keyword evidence="3 8" id="KW-0378">Hydrolase</keyword>
<dbReference type="Proteomes" id="UP001597156">
    <property type="component" value="Unassembled WGS sequence"/>
</dbReference>
<dbReference type="GO" id="GO:0008237">
    <property type="term" value="F:metallopeptidase activity"/>
    <property type="evidence" value="ECO:0007669"/>
    <property type="project" value="UniProtKB-KW"/>
</dbReference>
<feature type="domain" description="Peptidase M10 metallopeptidase" evidence="7">
    <location>
        <begin position="329"/>
        <end position="409"/>
    </location>
</feature>
<comment type="caution">
    <text evidence="8">The sequence shown here is derived from an EMBL/GenBank/DDBJ whole genome shotgun (WGS) entry which is preliminary data.</text>
</comment>
<protein>
    <submittedName>
        <fullName evidence="8">Matrixin family metalloprotease</fullName>
        <ecNumber evidence="8">3.4.24.-</ecNumber>
    </submittedName>
</protein>
<evidence type="ECO:0000256" key="6">
    <source>
        <dbReference type="SAM" id="SignalP"/>
    </source>
</evidence>
<sequence length="458" mass="51581">MTVRKKLFSSLLLATLAFSTGLLLNNSTKASSSVKVIWRQKMNHFTYQINQSKAKKAYAYSAKLGKKVFKLSNYKQQSFVTYYHQKLNVRGKYRIYYYVKSTSGKKVAGWVWRGYLTKLPTKSMDIKSEIGATVNSKNQLMSYINASPDLDPDLTILGFETDVYAKYKTLLSQQYNLAQFASTGVFENHHATIYVADSRLTDDVNTAITRWNKALGKDVFSIGSATNHTLTVKFTDASDKQWDGLFNGDTIEINQNRFTNPNYASNNLATSSVLEAKLDNISSQASDLLDLTNSLLTKLRTNYQLQYMALKNKYDNASSSTTKANIEKQISDLTTNYETQDKTIRSNYDSLISSLRQAVKNAYIEEQPSISQASTTNYWTTVIMHEMGHGLGLYHTPYQSDVMFASSSTEQDPDATPSPVKYTWTQSKDPSDARAYISATLTSRDVDRAKLAGLLGYW</sequence>
<keyword evidence="8" id="KW-0482">Metalloprotease</keyword>
<dbReference type="Pfam" id="PF00413">
    <property type="entry name" value="Peptidase_M10"/>
    <property type="match status" value="1"/>
</dbReference>
<gene>
    <name evidence="8" type="ORF">ACFQ22_13125</name>
</gene>
<evidence type="ECO:0000256" key="5">
    <source>
        <dbReference type="SAM" id="MobiDB-lite"/>
    </source>
</evidence>
<evidence type="ECO:0000313" key="9">
    <source>
        <dbReference type="Proteomes" id="UP001597156"/>
    </source>
</evidence>
<evidence type="ECO:0000313" key="8">
    <source>
        <dbReference type="EMBL" id="MFD1126281.1"/>
    </source>
</evidence>
<reference evidence="9" key="1">
    <citation type="journal article" date="2019" name="Int. J. Syst. Evol. Microbiol.">
        <title>The Global Catalogue of Microorganisms (GCM) 10K type strain sequencing project: providing services to taxonomists for standard genome sequencing and annotation.</title>
        <authorList>
            <consortium name="The Broad Institute Genomics Platform"/>
            <consortium name="The Broad Institute Genome Sequencing Center for Infectious Disease"/>
            <person name="Wu L."/>
            <person name="Ma J."/>
        </authorList>
    </citation>
    <scope>NUCLEOTIDE SEQUENCE [LARGE SCALE GENOMIC DNA]</scope>
    <source>
        <strain evidence="9">CCUG 71848</strain>
    </source>
</reference>
<feature type="region of interest" description="Disordered" evidence="5">
    <location>
        <begin position="406"/>
        <end position="426"/>
    </location>
</feature>
<dbReference type="EMBL" id="JBHTLH010000043">
    <property type="protein sequence ID" value="MFD1126281.1"/>
    <property type="molecule type" value="Genomic_DNA"/>
</dbReference>
<name>A0ABW3PMC1_9LACO</name>
<dbReference type="RefSeq" id="WP_121977265.1">
    <property type="nucleotide sequence ID" value="NZ_JBHTLH010000043.1"/>
</dbReference>
<accession>A0ABW3PMC1</accession>
<dbReference type="InterPro" id="IPR001818">
    <property type="entry name" value="Pept_M10_metallopeptidase"/>
</dbReference>
<proteinExistence type="predicted"/>
<feature type="signal peptide" evidence="6">
    <location>
        <begin position="1"/>
        <end position="24"/>
    </location>
</feature>
<keyword evidence="1" id="KW-0645">Protease</keyword>
<keyword evidence="6" id="KW-0732">Signal</keyword>
<evidence type="ECO:0000259" key="7">
    <source>
        <dbReference type="Pfam" id="PF00413"/>
    </source>
</evidence>
<dbReference type="SUPFAM" id="SSF55486">
    <property type="entry name" value="Metalloproteases ('zincins'), catalytic domain"/>
    <property type="match status" value="2"/>
</dbReference>
<evidence type="ECO:0000256" key="2">
    <source>
        <dbReference type="ARBA" id="ARBA00022723"/>
    </source>
</evidence>
<dbReference type="Gene3D" id="3.40.390.10">
    <property type="entry name" value="Collagenase (Catalytic Domain)"/>
    <property type="match status" value="1"/>
</dbReference>
<keyword evidence="2" id="KW-0479">Metal-binding</keyword>